<dbReference type="Pfam" id="PF24883">
    <property type="entry name" value="NPHP3_N"/>
    <property type="match status" value="1"/>
</dbReference>
<feature type="domain" description="Nephrocystin 3-like N-terminal" evidence="4">
    <location>
        <begin position="365"/>
        <end position="525"/>
    </location>
</feature>
<feature type="compositionally biased region" description="Low complexity" evidence="2">
    <location>
        <begin position="138"/>
        <end position="157"/>
    </location>
</feature>
<organism evidence="5 6">
    <name type="scientific">Steccherinum ochraceum</name>
    <dbReference type="NCBI Taxonomy" id="92696"/>
    <lineage>
        <taxon>Eukaryota</taxon>
        <taxon>Fungi</taxon>
        <taxon>Dikarya</taxon>
        <taxon>Basidiomycota</taxon>
        <taxon>Agaricomycotina</taxon>
        <taxon>Agaricomycetes</taxon>
        <taxon>Polyporales</taxon>
        <taxon>Steccherinaceae</taxon>
        <taxon>Steccherinum</taxon>
    </lineage>
</organism>
<accession>A0A4V2MV93</accession>
<keyword evidence="1" id="KW-0677">Repeat</keyword>
<gene>
    <name evidence="5" type="ORF">EIP91_008298</name>
</gene>
<keyword evidence="3" id="KW-0812">Transmembrane</keyword>
<feature type="region of interest" description="Disordered" evidence="2">
    <location>
        <begin position="1"/>
        <end position="157"/>
    </location>
</feature>
<feature type="compositionally biased region" description="Polar residues" evidence="2">
    <location>
        <begin position="108"/>
        <end position="127"/>
    </location>
</feature>
<dbReference type="InterPro" id="IPR056884">
    <property type="entry name" value="NPHP3-like_N"/>
</dbReference>
<evidence type="ECO:0000259" key="4">
    <source>
        <dbReference type="Pfam" id="PF24883"/>
    </source>
</evidence>
<name>A0A4V2MV93_9APHY</name>
<evidence type="ECO:0000256" key="2">
    <source>
        <dbReference type="SAM" id="MobiDB-lite"/>
    </source>
</evidence>
<feature type="transmembrane region" description="Helical" evidence="3">
    <location>
        <begin position="591"/>
        <end position="611"/>
    </location>
</feature>
<keyword evidence="6" id="KW-1185">Reference proteome</keyword>
<reference evidence="5 6" key="1">
    <citation type="submission" date="2018-11" db="EMBL/GenBank/DDBJ databases">
        <title>Genome assembly of Steccherinum ochraceum LE-BIN_3174, the white-rot fungus of the Steccherinaceae family (The Residual Polyporoid clade, Polyporales, Basidiomycota).</title>
        <authorList>
            <person name="Fedorova T.V."/>
            <person name="Glazunova O.A."/>
            <person name="Landesman E.O."/>
            <person name="Moiseenko K.V."/>
            <person name="Psurtseva N.V."/>
            <person name="Savinova O.S."/>
            <person name="Shakhova N.V."/>
            <person name="Tyazhelova T.V."/>
            <person name="Vasina D.V."/>
        </authorList>
    </citation>
    <scope>NUCLEOTIDE SEQUENCE [LARGE SCALE GENOMIC DNA]</scope>
    <source>
        <strain evidence="5 6">LE-BIN_3174</strain>
    </source>
</reference>
<dbReference type="PANTHER" id="PTHR10039:SF17">
    <property type="entry name" value="FUNGAL STAND N-TERMINAL GOODBYE DOMAIN-CONTAINING PROTEIN-RELATED"/>
    <property type="match status" value="1"/>
</dbReference>
<sequence>MHQFVKDIKAKAKEKLKDFRTRSLSRSRHTSPAEQGSSPPSHSRLSNNVFSSSVPELSIPRAPNSHSSRPSVSPQRGRSPLARDTASISGLDRAVDDSEVGQWRSRPSPGTSVPNNHRMNDLDSASSAARKEPTAHISSHQQTSSASHSASSESASEVQSVWQQARGVLKEVGVVTMKGAQIGLPVAAVISDSFPLAKGVVGALTKILEIVERVSENKENVAEALSRLHRLVKIVSDAGAHIQEQWKEHGIRLVEALEGLVKMRDRGLVSASFSSKGDQAHIQEYIARIVEIMQDFQLEVVLGISSSVNVVKGHVVNIEDHVIDSESRRELERLPYSSDAAYGKGQQTRKRTSCLAGTRVNILKDLEAWLVDPIDFRVFWLNGIAGTGKSTIVDSLTVSAPAQGAVVASFFASRDYETARDITRIVPSLAFQLAYRLPAYRNALVSVLRNEPHPENMLLEEQLIKLILDPLKPMSTTVSVPILLAADALDECDLLSIHSLPFVQLLLDHVKDFRAARVKVFVSSRPALDISAGFRPDLALQQHERMILHEVHPNDISRDIAIFVDHKLREIQRRYPHFTYKQEDVARITQAAIPLFIFASTICAFISGSGAEAQRDPQMQLQRALSYLGSRASKSTTQEKTSDLDQLYQKVFVDAFMARDGVHYDDDQRAKRALFVVSSILLVFQPLSVTTLSMLLGAPYEKNVIQELLQSLHSVITEPPDDSQPIRILHASFQDHLTTRSRAHPSFYIDPFAQHAALATRCLGLMMTVLDRDNVLGLKRGEIYFAEELQNRIQRSRLRDALPALYYACNHWSQHLAEATSKNDPDLLEALGRFTSGYLLRWVEMLVAMDCLERAVPMISMARRSLSSLESISPESTVARLLADLERLVYESHDAIHTSPIQIYVSVLPFLPRHSSLYSVYCNTVSPQLRLFETVTGVSNTWNPVLRTVPSPNSNMQLQSMCVSPNSQTLACYGGAGRMHLLFWNIVAGGRIEMPNIDLPKDERTSGVGHSEEEPVRLVFHTDRLLLGISSLTIPEIWSVEMNFKRMKTVPLDLMRAEEIFRESGDFHASSSYLTKTLAFSNDGSRLAGLAHGRDRKDYLLTWTLQKGGSSEDHDELGQAGFAFVMERCQQVIDLPLPEDIISSRGWDRLILKWSPDSSAISICWGGYKGCLCVLPSNISDNHLLPLIFEAPHQIMRTTWSNSGGYLACWRWFNLIIYSVSEVAAGRRRVRRVWGKTFEISVESVAFSHDDRFVAVGINSGVVSVHAVKSPASAPVLRHTLENGQFAGLAYTPDGSRIICCVVPGIVVLDALASSQTQDSVDSVNHGPDTDWLQLECSPNGDTIVGAYHSRSSDSPSLVRVWDTVDGRLLASISIPDNGLSLHVMYTHNGRQLLTAVKDNVCWYDVDTFRQARVPTDAKPRMTLKPHAQMKFGCIAVSPQSDFVFILYGPSKQAAGAIYDTRSGELLWSHPSIVAFDENRRGVSWEACAWSSQGDVIACVGSDSIRLWLFSELPGLDDHLRSLPLPVNKEHRSVLVKSLSFSPSGKQLLALWRDPFCISSWDVESGAALRTVNLRSYDSYQKVFSPPSEGMLVPTYRGIFRAEDMLSEAESGSEASPYDGPYGSYYAQNGWAEDAGARRIFMLPKSLGEHVVCCSQFDMIAAGSPLSDRIIIMRLRALA</sequence>
<dbReference type="STRING" id="92696.A0A4V2MV93"/>
<evidence type="ECO:0000313" key="5">
    <source>
        <dbReference type="EMBL" id="TCD61517.1"/>
    </source>
</evidence>
<keyword evidence="3" id="KW-0472">Membrane</keyword>
<dbReference type="SUPFAM" id="SSF69322">
    <property type="entry name" value="Tricorn protease domain 2"/>
    <property type="match status" value="1"/>
</dbReference>
<evidence type="ECO:0000256" key="3">
    <source>
        <dbReference type="SAM" id="Phobius"/>
    </source>
</evidence>
<dbReference type="InterPro" id="IPR059179">
    <property type="entry name" value="MLKL-like_MCAfunc"/>
</dbReference>
<dbReference type="Proteomes" id="UP000292702">
    <property type="component" value="Unassembled WGS sequence"/>
</dbReference>
<dbReference type="EMBL" id="RWJN01000458">
    <property type="protein sequence ID" value="TCD61517.1"/>
    <property type="molecule type" value="Genomic_DNA"/>
</dbReference>
<evidence type="ECO:0000313" key="6">
    <source>
        <dbReference type="Proteomes" id="UP000292702"/>
    </source>
</evidence>
<dbReference type="InterPro" id="IPR036322">
    <property type="entry name" value="WD40_repeat_dom_sf"/>
</dbReference>
<feature type="compositionally biased region" description="Basic and acidic residues" evidence="2">
    <location>
        <begin position="1"/>
        <end position="21"/>
    </location>
</feature>
<feature type="compositionally biased region" description="Polar residues" evidence="2">
    <location>
        <begin position="64"/>
        <end position="76"/>
    </location>
</feature>
<keyword evidence="3" id="KW-1133">Transmembrane helix</keyword>
<protein>
    <recommendedName>
        <fullName evidence="4">Nephrocystin 3-like N-terminal domain-containing protein</fullName>
    </recommendedName>
</protein>
<dbReference type="OrthoDB" id="3228837at2759"/>
<dbReference type="Gene3D" id="2.130.10.10">
    <property type="entry name" value="YVTN repeat-like/Quinoprotein amine dehydrogenase"/>
    <property type="match status" value="2"/>
</dbReference>
<evidence type="ECO:0000256" key="1">
    <source>
        <dbReference type="ARBA" id="ARBA00022737"/>
    </source>
</evidence>
<proteinExistence type="predicted"/>
<comment type="caution">
    <text evidence="5">The sequence shown here is derived from an EMBL/GenBank/DDBJ whole genome shotgun (WGS) entry which is preliminary data.</text>
</comment>
<dbReference type="InterPro" id="IPR015943">
    <property type="entry name" value="WD40/YVTN_repeat-like_dom_sf"/>
</dbReference>
<feature type="compositionally biased region" description="Polar residues" evidence="2">
    <location>
        <begin position="32"/>
        <end position="55"/>
    </location>
</feature>
<dbReference type="PANTHER" id="PTHR10039">
    <property type="entry name" value="AMELOGENIN"/>
    <property type="match status" value="1"/>
</dbReference>
<dbReference type="CDD" id="cd21037">
    <property type="entry name" value="MLKL_NTD"/>
    <property type="match status" value="1"/>
</dbReference>
<feature type="transmembrane region" description="Helical" evidence="3">
    <location>
        <begin position="673"/>
        <end position="696"/>
    </location>
</feature>
<dbReference type="SUPFAM" id="SSF50978">
    <property type="entry name" value="WD40 repeat-like"/>
    <property type="match status" value="1"/>
</dbReference>